<dbReference type="GO" id="GO:0000981">
    <property type="term" value="F:DNA-binding transcription factor activity, RNA polymerase II-specific"/>
    <property type="evidence" value="ECO:0007669"/>
    <property type="project" value="InterPro"/>
</dbReference>
<evidence type="ECO:0000313" key="5">
    <source>
        <dbReference type="Proteomes" id="UP000664169"/>
    </source>
</evidence>
<accession>A0A8H3FDF2</accession>
<proteinExistence type="predicted"/>
<dbReference type="EMBL" id="CAJPDQ010000018">
    <property type="protein sequence ID" value="CAF9922519.1"/>
    <property type="molecule type" value="Genomic_DNA"/>
</dbReference>
<evidence type="ECO:0000313" key="4">
    <source>
        <dbReference type="EMBL" id="CAF9922519.1"/>
    </source>
</evidence>
<comment type="caution">
    <text evidence="4">The sequence shown here is derived from an EMBL/GenBank/DDBJ whole genome shotgun (WGS) entry which is preliminary data.</text>
</comment>
<feature type="compositionally biased region" description="Gly residues" evidence="2">
    <location>
        <begin position="693"/>
        <end position="712"/>
    </location>
</feature>
<evidence type="ECO:0000256" key="2">
    <source>
        <dbReference type="SAM" id="MobiDB-lite"/>
    </source>
</evidence>
<dbReference type="SUPFAM" id="SSF57701">
    <property type="entry name" value="Zn2/Cys6 DNA-binding domain"/>
    <property type="match status" value="1"/>
</dbReference>
<feature type="domain" description="Zn(2)-C6 fungal-type" evidence="3">
    <location>
        <begin position="26"/>
        <end position="56"/>
    </location>
</feature>
<name>A0A8H3FDF2_9LECA</name>
<feature type="region of interest" description="Disordered" evidence="2">
    <location>
        <begin position="677"/>
        <end position="743"/>
    </location>
</feature>
<feature type="compositionally biased region" description="Low complexity" evidence="2">
    <location>
        <begin position="717"/>
        <end position="731"/>
    </location>
</feature>
<dbReference type="InterPro" id="IPR001138">
    <property type="entry name" value="Zn2Cys6_DnaBD"/>
</dbReference>
<evidence type="ECO:0000259" key="3">
    <source>
        <dbReference type="PROSITE" id="PS50048"/>
    </source>
</evidence>
<dbReference type="InterPro" id="IPR053181">
    <property type="entry name" value="EcdB-like_regulator"/>
</dbReference>
<dbReference type="CDD" id="cd12148">
    <property type="entry name" value="fungal_TF_MHR"/>
    <property type="match status" value="1"/>
</dbReference>
<dbReference type="Pfam" id="PF00172">
    <property type="entry name" value="Zn_clus"/>
    <property type="match status" value="1"/>
</dbReference>
<evidence type="ECO:0000256" key="1">
    <source>
        <dbReference type="ARBA" id="ARBA00023242"/>
    </source>
</evidence>
<protein>
    <recommendedName>
        <fullName evidence="3">Zn(2)-C6 fungal-type domain-containing protein</fullName>
    </recommendedName>
</protein>
<dbReference type="SMART" id="SM00066">
    <property type="entry name" value="GAL4"/>
    <property type="match status" value="1"/>
</dbReference>
<dbReference type="PANTHER" id="PTHR47785:SF5">
    <property type="entry name" value="ZN(II)2CYS6 TRANSCRIPTION FACTOR (EUROFUNG)"/>
    <property type="match status" value="1"/>
</dbReference>
<dbReference type="AlphaFoldDB" id="A0A8H3FDF2"/>
<keyword evidence="5" id="KW-1185">Reference proteome</keyword>
<dbReference type="InterPro" id="IPR036864">
    <property type="entry name" value="Zn2-C6_fun-type_DNA-bd_sf"/>
</dbReference>
<organism evidence="4 5">
    <name type="scientific">Gomphillus americanus</name>
    <dbReference type="NCBI Taxonomy" id="1940652"/>
    <lineage>
        <taxon>Eukaryota</taxon>
        <taxon>Fungi</taxon>
        <taxon>Dikarya</taxon>
        <taxon>Ascomycota</taxon>
        <taxon>Pezizomycotina</taxon>
        <taxon>Lecanoromycetes</taxon>
        <taxon>OSLEUM clade</taxon>
        <taxon>Ostropomycetidae</taxon>
        <taxon>Ostropales</taxon>
        <taxon>Graphidaceae</taxon>
        <taxon>Gomphilloideae</taxon>
        <taxon>Gomphillus</taxon>
    </lineage>
</organism>
<dbReference type="CDD" id="cd00067">
    <property type="entry name" value="GAL4"/>
    <property type="match status" value="1"/>
</dbReference>
<dbReference type="PROSITE" id="PS50048">
    <property type="entry name" value="ZN2_CY6_FUNGAL_2"/>
    <property type="match status" value="1"/>
</dbReference>
<dbReference type="PROSITE" id="PS00463">
    <property type="entry name" value="ZN2_CY6_FUNGAL_1"/>
    <property type="match status" value="1"/>
</dbReference>
<reference evidence="4" key="1">
    <citation type="submission" date="2021-03" db="EMBL/GenBank/DDBJ databases">
        <authorList>
            <person name="Tagirdzhanova G."/>
        </authorList>
    </citation>
    <scope>NUCLEOTIDE SEQUENCE</scope>
</reference>
<dbReference type="GO" id="GO:0008270">
    <property type="term" value="F:zinc ion binding"/>
    <property type="evidence" value="ECO:0007669"/>
    <property type="project" value="InterPro"/>
</dbReference>
<feature type="compositionally biased region" description="Basic and acidic residues" evidence="2">
    <location>
        <begin position="1"/>
        <end position="13"/>
    </location>
</feature>
<dbReference type="Gene3D" id="4.10.240.10">
    <property type="entry name" value="Zn(2)-C6 fungal-type DNA-binding domain"/>
    <property type="match status" value="1"/>
</dbReference>
<gene>
    <name evidence="4" type="ORF">GOMPHAMPRED_002592</name>
</gene>
<sequence>MAPRDSDSVEGRAPKRRKTTGRRRAACQTCSLRKVKCDNSRPKCSSCQQTKTKCVYLDEADPGLTLEKAVEILGSQISVLKEKVEALNGSPIEHRGSYDLFSAYGTDGHYNDRRGHTGSIGTASHVAEAVDDARQSSRDFAHIPAHKTTADQVLLWPIFKDAFPPNYLIDPHLGYRLSSGGNFDEDSSLDEQIFPLPPGSTPLDELRIPSLVDCFLENVHTKNPILDVEALVRKSRAAATDGLGSNGYSCLLLITCACGLIAKPFGSERESIYSRYSVDEARAMAAPAKDRAQADSCFLQAIRKLSGLRPSILAAQCNFFAGVYLMYTLRPMISWQYFYQASVNYQLYLKTNGRITDDQSILMERPLESRTRSSKTGRLEQRLYWSCFKSEAEFRVELPLPQSEIADYDFPHLFPSPPSPLPTEVVGSPIHIHHPSSGHSSPLSVVSLSHVQMPTAEDYEIKLHAKRLCNEEESWYYYLTEVALRRIGNRIINTFFSLDCPQWMEIGKLLKVAAEFESQVSTWKTNLPSVMQKYESSETIKAPSGHEAGFVSQELSWATENRLLEMRHWLYQPFLYYLIHARPSYPSPTLHRQDSAGSNHEITAGLAPHQQSTFWALIARAIDCNLTILDSRSIPHRHHGLWFDLRAIICSTLLFIAIIKSGYEGLIPGGIPSLIRDPPELSRHSSHSSSEGGRSGSGGNGSGSGSGSGSGNGILHSQQGQGPGQQQQQQQRPRRPSGPRIEGRFGRVLRQLDLWSPEAPDLVRSRDLLEMLIHQVIMPKVM</sequence>
<dbReference type="Proteomes" id="UP000664169">
    <property type="component" value="Unassembled WGS sequence"/>
</dbReference>
<feature type="compositionally biased region" description="Basic residues" evidence="2">
    <location>
        <begin position="14"/>
        <end position="23"/>
    </location>
</feature>
<dbReference type="PANTHER" id="PTHR47785">
    <property type="entry name" value="ZN(II)2CYS6 TRANSCRIPTION FACTOR (EUROFUNG)-RELATED-RELATED"/>
    <property type="match status" value="1"/>
</dbReference>
<keyword evidence="1" id="KW-0539">Nucleus</keyword>
<feature type="region of interest" description="Disordered" evidence="2">
    <location>
        <begin position="1"/>
        <end position="23"/>
    </location>
</feature>
<dbReference type="OrthoDB" id="4356994at2759"/>